<evidence type="ECO:0000313" key="2">
    <source>
        <dbReference type="Proteomes" id="UP000253594"/>
    </source>
</evidence>
<feature type="non-terminal residue" evidence="1">
    <location>
        <position position="1"/>
    </location>
</feature>
<protein>
    <submittedName>
        <fullName evidence="1">Multidrug transporter</fullName>
    </submittedName>
</protein>
<evidence type="ECO:0000313" key="1">
    <source>
        <dbReference type="EMBL" id="RCI70072.1"/>
    </source>
</evidence>
<name>A0A367LYC7_PSEAI</name>
<dbReference type="Proteomes" id="UP000253594">
    <property type="component" value="Unassembled WGS sequence"/>
</dbReference>
<sequence length="20" mass="2316">GYRASTLEFRAERLDGRFGN</sequence>
<comment type="caution">
    <text evidence="1">The sequence shown here is derived from an EMBL/GenBank/DDBJ whole genome shotgun (WGS) entry which is preliminary data.</text>
</comment>
<gene>
    <name evidence="1" type="ORF">DT376_36530</name>
</gene>
<dbReference type="AlphaFoldDB" id="A0A367LYC7"/>
<reference evidence="1 2" key="1">
    <citation type="submission" date="2018-07" db="EMBL/GenBank/DDBJ databases">
        <title>Mechanisms of high-level aminoglycoside resistance among Gram-negative pathogens in Brazil.</title>
        <authorList>
            <person name="Ballaben A.S."/>
            <person name="Darini A.L.C."/>
            <person name="Doi Y."/>
        </authorList>
    </citation>
    <scope>NUCLEOTIDE SEQUENCE [LARGE SCALE GENOMIC DNA]</scope>
    <source>
        <strain evidence="1 2">B2-305</strain>
    </source>
</reference>
<dbReference type="EMBL" id="QORE01002438">
    <property type="protein sequence ID" value="RCI70072.1"/>
    <property type="molecule type" value="Genomic_DNA"/>
</dbReference>
<organism evidence="1 2">
    <name type="scientific">Pseudomonas aeruginosa</name>
    <dbReference type="NCBI Taxonomy" id="287"/>
    <lineage>
        <taxon>Bacteria</taxon>
        <taxon>Pseudomonadati</taxon>
        <taxon>Pseudomonadota</taxon>
        <taxon>Gammaproteobacteria</taxon>
        <taxon>Pseudomonadales</taxon>
        <taxon>Pseudomonadaceae</taxon>
        <taxon>Pseudomonas</taxon>
    </lineage>
</organism>
<accession>A0A367LYC7</accession>
<proteinExistence type="predicted"/>